<gene>
    <name evidence="2" type="ORF">PRZ01_03135</name>
</gene>
<proteinExistence type="predicted"/>
<protein>
    <submittedName>
        <fullName evidence="2">Chemotaxis protein CheW</fullName>
    </submittedName>
</protein>
<dbReference type="InterPro" id="IPR002545">
    <property type="entry name" value="CheW-lke_dom"/>
</dbReference>
<organism evidence="2 3">
    <name type="scientific">Roseateles koreensis</name>
    <dbReference type="NCBI Taxonomy" id="2987526"/>
    <lineage>
        <taxon>Bacteria</taxon>
        <taxon>Pseudomonadati</taxon>
        <taxon>Pseudomonadota</taxon>
        <taxon>Betaproteobacteria</taxon>
        <taxon>Burkholderiales</taxon>
        <taxon>Sphaerotilaceae</taxon>
        <taxon>Roseateles</taxon>
    </lineage>
</organism>
<dbReference type="Proteomes" id="UP001219862">
    <property type="component" value="Unassembled WGS sequence"/>
</dbReference>
<keyword evidence="3" id="KW-1185">Reference proteome</keyword>
<dbReference type="Pfam" id="PF01584">
    <property type="entry name" value="CheW"/>
    <property type="match status" value="1"/>
</dbReference>
<comment type="caution">
    <text evidence="2">The sequence shown here is derived from an EMBL/GenBank/DDBJ whole genome shotgun (WGS) entry which is preliminary data.</text>
</comment>
<accession>A0ABT5KMV5</accession>
<dbReference type="RefSeq" id="WP_273595297.1">
    <property type="nucleotide sequence ID" value="NZ_JAQQXS010000002.1"/>
</dbReference>
<dbReference type="SMART" id="SM00260">
    <property type="entry name" value="CheW"/>
    <property type="match status" value="1"/>
</dbReference>
<evidence type="ECO:0000259" key="1">
    <source>
        <dbReference type="PROSITE" id="PS50851"/>
    </source>
</evidence>
<dbReference type="SUPFAM" id="SSF50341">
    <property type="entry name" value="CheW-like"/>
    <property type="match status" value="1"/>
</dbReference>
<reference evidence="2 3" key="1">
    <citation type="submission" date="2022-10" db="EMBL/GenBank/DDBJ databases">
        <title>paucibacter sp. hw8 Genome sequencing.</title>
        <authorList>
            <person name="Park S."/>
        </authorList>
    </citation>
    <scope>NUCLEOTIDE SEQUENCE [LARGE SCALE GENOMIC DNA]</scope>
    <source>
        <strain evidence="3">hw8</strain>
    </source>
</reference>
<dbReference type="InterPro" id="IPR036061">
    <property type="entry name" value="CheW-like_dom_sf"/>
</dbReference>
<dbReference type="EMBL" id="JAQQXS010000002">
    <property type="protein sequence ID" value="MDC8784186.1"/>
    <property type="molecule type" value="Genomic_DNA"/>
</dbReference>
<evidence type="ECO:0000313" key="3">
    <source>
        <dbReference type="Proteomes" id="UP001219862"/>
    </source>
</evidence>
<evidence type="ECO:0000313" key="2">
    <source>
        <dbReference type="EMBL" id="MDC8784186.1"/>
    </source>
</evidence>
<feature type="domain" description="CheW-like" evidence="1">
    <location>
        <begin position="28"/>
        <end position="181"/>
    </location>
</feature>
<name>A0ABT5KMV5_9BURK</name>
<dbReference type="Gene3D" id="2.40.50.180">
    <property type="entry name" value="CheA-289, Domain 4"/>
    <property type="match status" value="1"/>
</dbReference>
<sequence>MGNKEALKELQQRLAQRMQQAREQQGTSARWLAVECAGYGLLFSLKHAAEIFTPVPMKPLPYAKPWMAGVANLRGGLFTVVDLAVFLGLREAQPRSGDQRADLGQSRLVSLNPDLGNNCALLVDKLAGLRSEDQLTLAPDDDALAAERGPKPRFAGARMVDAAGRSWQQVHLDALSKHDQFLQVVV</sequence>
<dbReference type="PROSITE" id="PS50851">
    <property type="entry name" value="CHEW"/>
    <property type="match status" value="1"/>
</dbReference>